<name>A0ABX5X6E8_9GAMM</name>
<evidence type="ECO:0000313" key="2">
    <source>
        <dbReference type="EMBL" id="QDO86002.1"/>
    </source>
</evidence>
<dbReference type="EMBL" id="CP041614">
    <property type="protein sequence ID" value="QDO86002.1"/>
    <property type="molecule type" value="Genomic_DNA"/>
</dbReference>
<feature type="chain" id="PRO_5045894202" description="Outer membrane protein beta-barrel domain-containing protein" evidence="1">
    <location>
        <begin position="25"/>
        <end position="215"/>
    </location>
</feature>
<dbReference type="RefSeq" id="WP_144048311.1">
    <property type="nucleotide sequence ID" value="NZ_CP041614.1"/>
</dbReference>
<evidence type="ECO:0000313" key="3">
    <source>
        <dbReference type="Proteomes" id="UP000315947"/>
    </source>
</evidence>
<keyword evidence="1" id="KW-0732">Signal</keyword>
<sequence length="215" mass="24053">MKYIPLSLLVIALTPFYCAAAATADDVDMSDPMAVYTGGDIKAGDQGLGGALQFSAGKKDWAVMGKVEASNNFETYRARIFTPNKITGTGIYIDAGKDNHIDGFSSKYATVGVLQVIPINDKLRLYAGITYGKSWEANQKFQDTKLINTQIYAKYKIDDKFFIMVSPQYKYGLDGEEFRDFYAELSLGYKIDKSNIVMFTGSTDQQMWLTYKFKI</sequence>
<keyword evidence="3" id="KW-1185">Reference proteome</keyword>
<organism evidence="2 3">
    <name type="scientific">Shewanella psychropiezotolerans</name>
    <dbReference type="NCBI Taxonomy" id="2593655"/>
    <lineage>
        <taxon>Bacteria</taxon>
        <taxon>Pseudomonadati</taxon>
        <taxon>Pseudomonadota</taxon>
        <taxon>Gammaproteobacteria</taxon>
        <taxon>Alteromonadales</taxon>
        <taxon>Shewanellaceae</taxon>
        <taxon>Shewanella</taxon>
    </lineage>
</organism>
<feature type="signal peptide" evidence="1">
    <location>
        <begin position="1"/>
        <end position="24"/>
    </location>
</feature>
<accession>A0ABX5X6E8</accession>
<gene>
    <name evidence="2" type="ORF">FM037_25535</name>
</gene>
<proteinExistence type="predicted"/>
<evidence type="ECO:0008006" key="4">
    <source>
        <dbReference type="Google" id="ProtNLM"/>
    </source>
</evidence>
<dbReference type="Proteomes" id="UP000315947">
    <property type="component" value="Chromosome"/>
</dbReference>
<reference evidence="2 3" key="1">
    <citation type="submission" date="2019-07" db="EMBL/GenBank/DDBJ databases">
        <title>Shewanella sp. YLB-06 whole genomic sequence.</title>
        <authorList>
            <person name="Yu L."/>
        </authorList>
    </citation>
    <scope>NUCLEOTIDE SEQUENCE [LARGE SCALE GENOMIC DNA]</scope>
    <source>
        <strain evidence="2 3">YLB-06</strain>
    </source>
</reference>
<protein>
    <recommendedName>
        <fullName evidence="4">Outer membrane protein beta-barrel domain-containing protein</fullName>
    </recommendedName>
</protein>
<evidence type="ECO:0000256" key="1">
    <source>
        <dbReference type="SAM" id="SignalP"/>
    </source>
</evidence>